<dbReference type="Proteomes" id="UP000752696">
    <property type="component" value="Unassembled WGS sequence"/>
</dbReference>
<protein>
    <submittedName>
        <fullName evidence="1">Uncharacterized protein</fullName>
    </submittedName>
</protein>
<proteinExistence type="predicted"/>
<gene>
    <name evidence="1" type="ORF">MHI_LOCUS740848</name>
</gene>
<reference evidence="1" key="1">
    <citation type="submission" date="2020-07" db="EMBL/GenBank/DDBJ databases">
        <authorList>
            <person name="Nazaruddin N."/>
        </authorList>
    </citation>
    <scope>NUCLEOTIDE SEQUENCE</scope>
</reference>
<evidence type="ECO:0000313" key="1">
    <source>
        <dbReference type="EMBL" id="CAD1477682.1"/>
    </source>
</evidence>
<keyword evidence="2" id="KW-1185">Reference proteome</keyword>
<dbReference type="AlphaFoldDB" id="A0A6V7HBD6"/>
<dbReference type="OrthoDB" id="5984119at2759"/>
<name>A0A6V7HBD6_9HYME</name>
<accession>A0A6V7HBD6</accession>
<comment type="caution">
    <text evidence="1">The sequence shown here is derived from an EMBL/GenBank/DDBJ whole genome shotgun (WGS) entry which is preliminary data.</text>
</comment>
<organism evidence="1 2">
    <name type="scientific">Heterotrigona itama</name>
    <dbReference type="NCBI Taxonomy" id="395501"/>
    <lineage>
        <taxon>Eukaryota</taxon>
        <taxon>Metazoa</taxon>
        <taxon>Ecdysozoa</taxon>
        <taxon>Arthropoda</taxon>
        <taxon>Hexapoda</taxon>
        <taxon>Insecta</taxon>
        <taxon>Pterygota</taxon>
        <taxon>Neoptera</taxon>
        <taxon>Endopterygota</taxon>
        <taxon>Hymenoptera</taxon>
        <taxon>Apocrita</taxon>
        <taxon>Aculeata</taxon>
        <taxon>Apoidea</taxon>
        <taxon>Anthophila</taxon>
        <taxon>Apidae</taxon>
        <taxon>Heterotrigona</taxon>
    </lineage>
</organism>
<sequence length="97" mass="10786">MSLCVCQTVANAKATRKSYAKGLFTRSCSYMDASFSSSPRFCSHFSRTESTECEGVSCTKEAKYRQWGQELDAGRVPEGLQAMLEELGSLKREKVVN</sequence>
<evidence type="ECO:0000313" key="2">
    <source>
        <dbReference type="Proteomes" id="UP000752696"/>
    </source>
</evidence>
<dbReference type="EMBL" id="CAJDYZ010010178">
    <property type="protein sequence ID" value="CAD1477682.1"/>
    <property type="molecule type" value="Genomic_DNA"/>
</dbReference>